<dbReference type="GO" id="GO:0000155">
    <property type="term" value="F:phosphorelay sensor kinase activity"/>
    <property type="evidence" value="ECO:0007669"/>
    <property type="project" value="InterPro"/>
</dbReference>
<dbReference type="SMART" id="SM00448">
    <property type="entry name" value="REC"/>
    <property type="match status" value="1"/>
</dbReference>
<sequence>MVEVEQGNGVGDGSRVATDEMLAGLRAYHRRLLYGGGFLLSLLIVVMMAGSGWQRIHGYVAQQRQILEDNKAAVDTYLIQRERGYARSLYGMELVWRERRELLTRAGAAYVEPFFDHGEQAVIRAGDSGVPMLVLGVNARHLPPEDIMAYLGLIHETSSLAAATVTEVESPGSLSVYGYDPSGSLMTFTRVASEQQLSARLGLATRRDLFARLRLNDEHLPARSARDPVISFSGINPLSGERSIVGVLTLVANGEPAWRVVAFEAFSDIQRRVEPYLRGASLVVTNSGNVVAGLGMSPEDIGEQVARAKRGRLTVATDGEPVFVRSGTRFAAADNLHGIDWSVVQVFSLEALLRATGVWLACLGGAALVCLVVLWFWLRHIDRRIFAPALRDAEHVFDSEELSRTIVSTSPVGLCLIDLDTLHPLLGNAVMDGFAKEASVAGVSLYARIVDMDRRLGERDVRPADKHGSEFRVEYRPTLATTRTLLIAARPTAYRRHRALLCVARDVTGIAELEEKLRDARTAEENARIVAESASAAKSAFVATISHEIRTPLSGIIGHLELLANGGMDREQAVHIARVRVASDSLLKIVGDVLDFSKIEAGQFDIEPVPFVLRTLVENSLHLFAPLARRKGLGLFHDIDVSIDMSYVGDAQRIGQVLNNLLGNAIRFTTEGAVTVRVRPSRGPRSPGAGMTALRFEIDDTGIGLASTQIEGLFEPFAQAEGVASRRYGGTGLGLALCRQLVTLMGGEIGVESVAGEGSTFSFTLPLKVSTVDNGFPRLDGKSIRLVSSDAVWRSACTSFLVARGAVVEAFASVAGMNLRSSDTGDVVVVGDQWVLGATEARDMVAKGTRVVRASRDGPLHPRYDRGVVFVSCYASDALLDILLTRRGPGAMRDAMKRVAHTPAAGRVLVVDDNPFGRELLRQQLSTLGYTTDEADSGKTALDMCDNYPYTAVLTDIEMPGMDGCELAYALRRRGSDIAVVAVTADAHVQERGRCEAQGVAELLLKPVTLAQLEDALRRNLPDEAWPFHPDTQDGSAELIEILMGSVIHDWERLVQAVSANEESGVLDRLHSLKGAFLMANEQMLAEHSAELERWIETHGLDDIGPVLQGLQLRIDERLDGYRARLNRTDTGSRVPPSFL</sequence>
<evidence type="ECO:0000256" key="6">
    <source>
        <dbReference type="PROSITE-ProRule" id="PRU00169"/>
    </source>
</evidence>
<keyword evidence="7" id="KW-1133">Transmembrane helix</keyword>
<dbReference type="Gene3D" id="3.40.50.2300">
    <property type="match status" value="1"/>
</dbReference>
<accession>A0A4R3YQ58</accession>
<dbReference type="PROSITE" id="PS50894">
    <property type="entry name" value="HPT"/>
    <property type="match status" value="1"/>
</dbReference>
<dbReference type="InterPro" id="IPR005467">
    <property type="entry name" value="His_kinase_dom"/>
</dbReference>
<dbReference type="CDD" id="cd16922">
    <property type="entry name" value="HATPase_EvgS-ArcB-TorS-like"/>
    <property type="match status" value="1"/>
</dbReference>
<keyword evidence="3 6" id="KW-0597">Phosphoprotein</keyword>
<evidence type="ECO:0000256" key="5">
    <source>
        <dbReference type="PROSITE-ProRule" id="PRU00110"/>
    </source>
</evidence>
<dbReference type="Gene3D" id="3.30.565.10">
    <property type="entry name" value="Histidine kinase-like ATPase, C-terminal domain"/>
    <property type="match status" value="1"/>
</dbReference>
<feature type="domain" description="HPt" evidence="10">
    <location>
        <begin position="1032"/>
        <end position="1122"/>
    </location>
</feature>
<dbReference type="Pfam" id="PF02518">
    <property type="entry name" value="HATPase_c"/>
    <property type="match status" value="1"/>
</dbReference>
<proteinExistence type="predicted"/>
<dbReference type="Gene3D" id="1.20.120.160">
    <property type="entry name" value="HPT domain"/>
    <property type="match status" value="1"/>
</dbReference>
<dbReference type="PANTHER" id="PTHR45339">
    <property type="entry name" value="HYBRID SIGNAL TRANSDUCTION HISTIDINE KINASE J"/>
    <property type="match status" value="1"/>
</dbReference>
<evidence type="ECO:0000256" key="2">
    <source>
        <dbReference type="ARBA" id="ARBA00012438"/>
    </source>
</evidence>
<dbReference type="PROSITE" id="PS50110">
    <property type="entry name" value="RESPONSE_REGULATORY"/>
    <property type="match status" value="1"/>
</dbReference>
<keyword evidence="4" id="KW-0902">Two-component regulatory system</keyword>
<dbReference type="SMART" id="SM00387">
    <property type="entry name" value="HATPase_c"/>
    <property type="match status" value="1"/>
</dbReference>
<dbReference type="InterPro" id="IPR036097">
    <property type="entry name" value="HisK_dim/P_sf"/>
</dbReference>
<dbReference type="InterPro" id="IPR011006">
    <property type="entry name" value="CheY-like_superfamily"/>
</dbReference>
<evidence type="ECO:0000259" key="8">
    <source>
        <dbReference type="PROSITE" id="PS50109"/>
    </source>
</evidence>
<name>A0A4R3YQ58_9GAMM</name>
<evidence type="ECO:0000259" key="9">
    <source>
        <dbReference type="PROSITE" id="PS50110"/>
    </source>
</evidence>
<dbReference type="EMBL" id="SMCS01000005">
    <property type="protein sequence ID" value="TCV93334.1"/>
    <property type="molecule type" value="Genomic_DNA"/>
</dbReference>
<dbReference type="GO" id="GO:0005524">
    <property type="term" value="F:ATP binding"/>
    <property type="evidence" value="ECO:0007669"/>
    <property type="project" value="UniProtKB-KW"/>
</dbReference>
<dbReference type="InterPro" id="IPR001789">
    <property type="entry name" value="Sig_transdc_resp-reg_receiver"/>
</dbReference>
<evidence type="ECO:0000256" key="1">
    <source>
        <dbReference type="ARBA" id="ARBA00000085"/>
    </source>
</evidence>
<dbReference type="Proteomes" id="UP000295645">
    <property type="component" value="Unassembled WGS sequence"/>
</dbReference>
<evidence type="ECO:0000256" key="4">
    <source>
        <dbReference type="ARBA" id="ARBA00023012"/>
    </source>
</evidence>
<dbReference type="CDD" id="cd00082">
    <property type="entry name" value="HisKA"/>
    <property type="match status" value="1"/>
</dbReference>
<feature type="transmembrane region" description="Helical" evidence="7">
    <location>
        <begin position="358"/>
        <end position="378"/>
    </location>
</feature>
<feature type="modified residue" description="Phosphohistidine" evidence="5">
    <location>
        <position position="1071"/>
    </location>
</feature>
<feature type="domain" description="Response regulatory" evidence="9">
    <location>
        <begin position="907"/>
        <end position="1021"/>
    </location>
</feature>
<dbReference type="InterPro" id="IPR004358">
    <property type="entry name" value="Sig_transdc_His_kin-like_C"/>
</dbReference>
<dbReference type="Pfam" id="PF00072">
    <property type="entry name" value="Response_reg"/>
    <property type="match status" value="1"/>
</dbReference>
<keyword evidence="7" id="KW-0472">Membrane</keyword>
<dbReference type="PANTHER" id="PTHR45339:SF6">
    <property type="entry name" value="SENSORY HISTIDINE PROTEIN KINASE"/>
    <property type="match status" value="1"/>
</dbReference>
<feature type="domain" description="Histidine kinase" evidence="8">
    <location>
        <begin position="544"/>
        <end position="769"/>
    </location>
</feature>
<feature type="modified residue" description="4-aspartylphosphate" evidence="6">
    <location>
        <position position="956"/>
    </location>
</feature>
<evidence type="ECO:0000256" key="3">
    <source>
        <dbReference type="ARBA" id="ARBA00022553"/>
    </source>
</evidence>
<dbReference type="PROSITE" id="PS50109">
    <property type="entry name" value="HIS_KIN"/>
    <property type="match status" value="1"/>
</dbReference>
<evidence type="ECO:0000313" key="12">
    <source>
        <dbReference type="Proteomes" id="UP000295645"/>
    </source>
</evidence>
<dbReference type="Pfam" id="PF00512">
    <property type="entry name" value="HisKA"/>
    <property type="match status" value="1"/>
</dbReference>
<dbReference type="SUPFAM" id="SSF52172">
    <property type="entry name" value="CheY-like"/>
    <property type="match status" value="1"/>
</dbReference>
<dbReference type="GO" id="GO:0005886">
    <property type="term" value="C:plasma membrane"/>
    <property type="evidence" value="ECO:0007669"/>
    <property type="project" value="UniProtKB-SubCell"/>
</dbReference>
<dbReference type="OrthoDB" id="9797243at2"/>
<dbReference type="SMART" id="SM00388">
    <property type="entry name" value="HisKA"/>
    <property type="match status" value="1"/>
</dbReference>
<evidence type="ECO:0000259" key="10">
    <source>
        <dbReference type="PROSITE" id="PS50894"/>
    </source>
</evidence>
<dbReference type="InterPro" id="IPR003594">
    <property type="entry name" value="HATPase_dom"/>
</dbReference>
<dbReference type="InterPro" id="IPR003661">
    <property type="entry name" value="HisK_dim/P_dom"/>
</dbReference>
<feature type="transmembrane region" description="Helical" evidence="7">
    <location>
        <begin position="32"/>
        <end position="53"/>
    </location>
</feature>
<dbReference type="AlphaFoldDB" id="A0A4R3YQ58"/>
<dbReference type="CDD" id="cd17546">
    <property type="entry name" value="REC_hyHK_CKI1_RcsC-like"/>
    <property type="match status" value="1"/>
</dbReference>
<gene>
    <name evidence="11" type="ORF">EC912_105194</name>
</gene>
<organism evidence="11 12">
    <name type="scientific">Luteibacter rhizovicinus</name>
    <dbReference type="NCBI Taxonomy" id="242606"/>
    <lineage>
        <taxon>Bacteria</taxon>
        <taxon>Pseudomonadati</taxon>
        <taxon>Pseudomonadota</taxon>
        <taxon>Gammaproteobacteria</taxon>
        <taxon>Lysobacterales</taxon>
        <taxon>Rhodanobacteraceae</taxon>
        <taxon>Luteibacter</taxon>
    </lineage>
</organism>
<keyword evidence="12" id="KW-1185">Reference proteome</keyword>
<dbReference type="InterPro" id="IPR008207">
    <property type="entry name" value="Sig_transdc_His_kin_Hpt_dom"/>
</dbReference>
<evidence type="ECO:0000256" key="7">
    <source>
        <dbReference type="SAM" id="Phobius"/>
    </source>
</evidence>
<comment type="catalytic activity">
    <reaction evidence="1">
        <text>ATP + protein L-histidine = ADP + protein N-phospho-L-histidine.</text>
        <dbReference type="EC" id="2.7.13.3"/>
    </reaction>
</comment>
<dbReference type="InterPro" id="IPR036641">
    <property type="entry name" value="HPT_dom_sf"/>
</dbReference>
<protein>
    <recommendedName>
        <fullName evidence="2">histidine kinase</fullName>
        <ecNumber evidence="2">2.7.13.3</ecNumber>
    </recommendedName>
</protein>
<keyword evidence="7" id="KW-0812">Transmembrane</keyword>
<dbReference type="SUPFAM" id="SSF47226">
    <property type="entry name" value="Histidine-containing phosphotransfer domain, HPT domain"/>
    <property type="match status" value="1"/>
</dbReference>
<comment type="caution">
    <text evidence="11">The sequence shown here is derived from an EMBL/GenBank/DDBJ whole genome shotgun (WGS) entry which is preliminary data.</text>
</comment>
<dbReference type="PRINTS" id="PR00344">
    <property type="entry name" value="BCTRLSENSOR"/>
</dbReference>
<dbReference type="Gene3D" id="1.10.287.130">
    <property type="match status" value="1"/>
</dbReference>
<dbReference type="RefSeq" id="WP_132145048.1">
    <property type="nucleotide sequence ID" value="NZ_SMCS01000005.1"/>
</dbReference>
<reference evidence="11 12" key="1">
    <citation type="submission" date="2019-03" db="EMBL/GenBank/DDBJ databases">
        <title>Above-ground endophytic microbial communities from plants in different locations in the United States.</title>
        <authorList>
            <person name="Frank C."/>
        </authorList>
    </citation>
    <scope>NUCLEOTIDE SEQUENCE [LARGE SCALE GENOMIC DNA]</scope>
    <source>
        <strain evidence="11 12">LP_13_YM</strain>
    </source>
</reference>
<keyword evidence="11" id="KW-0808">Transferase</keyword>
<evidence type="ECO:0000313" key="11">
    <source>
        <dbReference type="EMBL" id="TCV93334.1"/>
    </source>
</evidence>
<dbReference type="SUPFAM" id="SSF55874">
    <property type="entry name" value="ATPase domain of HSP90 chaperone/DNA topoisomerase II/histidine kinase"/>
    <property type="match status" value="1"/>
</dbReference>
<keyword evidence="11" id="KW-0418">Kinase</keyword>
<dbReference type="EC" id="2.7.13.3" evidence="2"/>
<dbReference type="SUPFAM" id="SSF47384">
    <property type="entry name" value="Homodimeric domain of signal transducing histidine kinase"/>
    <property type="match status" value="1"/>
</dbReference>
<dbReference type="FunFam" id="3.30.565.10:FF:000010">
    <property type="entry name" value="Sensor histidine kinase RcsC"/>
    <property type="match status" value="1"/>
</dbReference>
<dbReference type="InterPro" id="IPR036890">
    <property type="entry name" value="HATPase_C_sf"/>
</dbReference>